<evidence type="ECO:0000256" key="1">
    <source>
        <dbReference type="SAM" id="SignalP"/>
    </source>
</evidence>
<dbReference type="PANTHER" id="PTHR33387:SF3">
    <property type="entry name" value="DUF985 DOMAIN-CONTAINING PROTEIN"/>
    <property type="match status" value="1"/>
</dbReference>
<dbReference type="SUPFAM" id="SSF51182">
    <property type="entry name" value="RmlC-like cupins"/>
    <property type="match status" value="1"/>
</dbReference>
<dbReference type="OrthoDB" id="6614653at2759"/>
<dbReference type="EMBL" id="MTYJ01000068">
    <property type="protein sequence ID" value="OQV16963.1"/>
    <property type="molecule type" value="Genomic_DNA"/>
</dbReference>
<name>A0A1W0WP89_HYPEX</name>
<feature type="domain" description="DUF985" evidence="2">
    <location>
        <begin position="33"/>
        <end position="166"/>
    </location>
</feature>
<evidence type="ECO:0000259" key="2">
    <source>
        <dbReference type="Pfam" id="PF06172"/>
    </source>
</evidence>
<dbReference type="Pfam" id="PF06172">
    <property type="entry name" value="Cupin_5"/>
    <property type="match status" value="1"/>
</dbReference>
<dbReference type="AlphaFoldDB" id="A0A1W0WP89"/>
<dbReference type="InterPro" id="IPR039935">
    <property type="entry name" value="YML079W-like"/>
</dbReference>
<proteinExistence type="predicted"/>
<evidence type="ECO:0000313" key="4">
    <source>
        <dbReference type="Proteomes" id="UP000192578"/>
    </source>
</evidence>
<gene>
    <name evidence="3" type="ORF">BV898_08968</name>
</gene>
<protein>
    <recommendedName>
        <fullName evidence="2">DUF985 domain-containing protein</fullName>
    </recommendedName>
</protein>
<dbReference type="Gene3D" id="2.60.120.10">
    <property type="entry name" value="Jelly Rolls"/>
    <property type="match status" value="1"/>
</dbReference>
<sequence>MQEFSKLTSTFVLLSSTVLLLTIAASHQPDAAYWIQRLDLKPHPEGGVFKEFFRSERSVRRNVTATPEPAATSIYYLLSGRNFSAFHRIPSDEIWYFHKGSPLTVHIIDYAGEHRAVELSDGETGQLSYVVTANQWFAAEILAGEGFALVSCAVAPGFDFKDFELAKRTDLVAEFPQHVALFERLTQQ</sequence>
<keyword evidence="1" id="KW-0732">Signal</keyword>
<organism evidence="3 4">
    <name type="scientific">Hypsibius exemplaris</name>
    <name type="common">Freshwater tardigrade</name>
    <dbReference type="NCBI Taxonomy" id="2072580"/>
    <lineage>
        <taxon>Eukaryota</taxon>
        <taxon>Metazoa</taxon>
        <taxon>Ecdysozoa</taxon>
        <taxon>Tardigrada</taxon>
        <taxon>Eutardigrada</taxon>
        <taxon>Parachela</taxon>
        <taxon>Hypsibioidea</taxon>
        <taxon>Hypsibiidae</taxon>
        <taxon>Hypsibius</taxon>
    </lineage>
</organism>
<dbReference type="Proteomes" id="UP000192578">
    <property type="component" value="Unassembled WGS sequence"/>
</dbReference>
<dbReference type="InterPro" id="IPR009327">
    <property type="entry name" value="Cupin_DUF985"/>
</dbReference>
<feature type="signal peptide" evidence="1">
    <location>
        <begin position="1"/>
        <end position="26"/>
    </location>
</feature>
<dbReference type="CDD" id="cd06121">
    <property type="entry name" value="cupin_YML079wp"/>
    <property type="match status" value="1"/>
</dbReference>
<dbReference type="InterPro" id="IPR014710">
    <property type="entry name" value="RmlC-like_jellyroll"/>
</dbReference>
<evidence type="ECO:0000313" key="3">
    <source>
        <dbReference type="EMBL" id="OQV16963.1"/>
    </source>
</evidence>
<comment type="caution">
    <text evidence="3">The sequence shown here is derived from an EMBL/GenBank/DDBJ whole genome shotgun (WGS) entry which is preliminary data.</text>
</comment>
<accession>A0A1W0WP89</accession>
<feature type="chain" id="PRO_5012370740" description="DUF985 domain-containing protein" evidence="1">
    <location>
        <begin position="27"/>
        <end position="188"/>
    </location>
</feature>
<dbReference type="PANTHER" id="PTHR33387">
    <property type="entry name" value="RMLC-LIKE JELLY ROLL FOLD PROTEIN"/>
    <property type="match status" value="1"/>
</dbReference>
<dbReference type="InterPro" id="IPR011051">
    <property type="entry name" value="RmlC_Cupin_sf"/>
</dbReference>
<keyword evidence="4" id="KW-1185">Reference proteome</keyword>
<reference evidence="4" key="1">
    <citation type="submission" date="2017-01" db="EMBL/GenBank/DDBJ databases">
        <title>Comparative genomics of anhydrobiosis in the tardigrade Hypsibius dujardini.</title>
        <authorList>
            <person name="Yoshida Y."/>
            <person name="Koutsovoulos G."/>
            <person name="Laetsch D."/>
            <person name="Stevens L."/>
            <person name="Kumar S."/>
            <person name="Horikawa D."/>
            <person name="Ishino K."/>
            <person name="Komine S."/>
            <person name="Tomita M."/>
            <person name="Blaxter M."/>
            <person name="Arakawa K."/>
        </authorList>
    </citation>
    <scope>NUCLEOTIDE SEQUENCE [LARGE SCALE GENOMIC DNA]</scope>
    <source>
        <strain evidence="4">Z151</strain>
    </source>
</reference>